<gene>
    <name evidence="3" type="primary">LOC541984</name>
    <name evidence="2" type="ORF">ZEAMMB73_Zm00001d012421</name>
</gene>
<dbReference type="Pfam" id="PF00179">
    <property type="entry name" value="UQ_con"/>
    <property type="match status" value="1"/>
</dbReference>
<dbReference type="SUPFAM" id="SSF54495">
    <property type="entry name" value="UBC-like"/>
    <property type="match status" value="1"/>
</dbReference>
<dbReference type="Gene3D" id="3.10.110.10">
    <property type="entry name" value="Ubiquitin Conjugating Enzyme"/>
    <property type="match status" value="1"/>
</dbReference>
<feature type="domain" description="UBC core" evidence="1">
    <location>
        <begin position="7"/>
        <end position="150"/>
    </location>
</feature>
<dbReference type="InterPro" id="IPR000608">
    <property type="entry name" value="UBC"/>
</dbReference>
<dbReference type="Gramene" id="Zm00001eb368010_T004">
    <property type="protein sequence ID" value="Zm00001eb368010_P004"/>
    <property type="gene ID" value="Zm00001eb368010"/>
</dbReference>
<dbReference type="SMART" id="SM00212">
    <property type="entry name" value="UBCc"/>
    <property type="match status" value="1"/>
</dbReference>
<reference evidence="2" key="2">
    <citation type="submission" date="2015-12" db="EMBL/GenBank/DDBJ databases">
        <title>Update maize B73 reference genome by single molecule sequencing technologies.</title>
        <authorList>
            <consortium name="Maize Genome Sequencing Project"/>
            <person name="Ware D."/>
        </authorList>
    </citation>
    <scope>NUCLEOTIDE SEQUENCE</scope>
    <source>
        <tissue evidence="2">Seedling</tissue>
    </source>
</reference>
<proteinExistence type="evidence at protein level"/>
<dbReference type="AlphaFoldDB" id="A0A1D6G8P1"/>
<dbReference type="EnsemblPlants" id="Zm00001eb368010_T004">
    <property type="protein sequence ID" value="Zm00001eb368010_P004"/>
    <property type="gene ID" value="Zm00001eb368010"/>
</dbReference>
<keyword evidence="5" id="KW-1267">Proteomics identification</keyword>
<dbReference type="InterPro" id="IPR050113">
    <property type="entry name" value="Ub_conjugating_enzyme"/>
</dbReference>
<organism evidence="2">
    <name type="scientific">Zea mays</name>
    <name type="common">Maize</name>
    <dbReference type="NCBI Taxonomy" id="4577"/>
    <lineage>
        <taxon>Eukaryota</taxon>
        <taxon>Viridiplantae</taxon>
        <taxon>Streptophyta</taxon>
        <taxon>Embryophyta</taxon>
        <taxon>Tracheophyta</taxon>
        <taxon>Spermatophyta</taxon>
        <taxon>Magnoliopsida</taxon>
        <taxon>Liliopsida</taxon>
        <taxon>Poales</taxon>
        <taxon>Poaceae</taxon>
        <taxon>PACMAD clade</taxon>
        <taxon>Panicoideae</taxon>
        <taxon>Andropogonodae</taxon>
        <taxon>Andropogoneae</taxon>
        <taxon>Tripsacinae</taxon>
        <taxon>Zea</taxon>
    </lineage>
</organism>
<dbReference type="InterPro" id="IPR016135">
    <property type="entry name" value="UBQ-conjugating_enzyme/RWD"/>
</dbReference>
<evidence type="ECO:0007829" key="5">
    <source>
        <dbReference type="PeptideAtlas" id="A0A1D6G8P1"/>
    </source>
</evidence>
<dbReference type="OrthoDB" id="19692at2759"/>
<name>A0A1D6G8P1_MAIZE</name>
<accession>A0A1D6G8P1</accession>
<evidence type="ECO:0000313" key="4">
    <source>
        <dbReference type="Proteomes" id="UP000007305"/>
    </source>
</evidence>
<dbReference type="CDD" id="cd23795">
    <property type="entry name" value="UBCc_UBE2G1"/>
    <property type="match status" value="1"/>
</dbReference>
<protein>
    <submittedName>
        <fullName evidence="2">Ubiquitin carrier protein 7</fullName>
    </submittedName>
</protein>
<keyword evidence="4" id="KW-1185">Reference proteome</keyword>
<dbReference type="Proteomes" id="UP000007305">
    <property type="component" value="Chromosome 8"/>
</dbReference>
<dbReference type="EMBL" id="CM000784">
    <property type="protein sequence ID" value="AQK99514.1"/>
    <property type="molecule type" value="Genomic_DNA"/>
</dbReference>
<dbReference type="PROSITE" id="PS50127">
    <property type="entry name" value="UBC_2"/>
    <property type="match status" value="1"/>
</dbReference>
<evidence type="ECO:0000313" key="2">
    <source>
        <dbReference type="EMBL" id="AQK99514.1"/>
    </source>
</evidence>
<evidence type="ECO:0000259" key="1">
    <source>
        <dbReference type="PROSITE" id="PS50127"/>
    </source>
</evidence>
<evidence type="ECO:0000313" key="3">
    <source>
        <dbReference type="EnsemblPlants" id="Zm00001eb368010_P004"/>
    </source>
</evidence>
<dbReference type="PANTHER" id="PTHR24067">
    <property type="entry name" value="UBIQUITIN-CONJUGATING ENZYME E2"/>
    <property type="match status" value="1"/>
</dbReference>
<reference evidence="4" key="1">
    <citation type="journal article" date="2009" name="Science">
        <title>The B73 maize genome: complexity, diversity, and dynamics.</title>
        <authorList>
            <person name="Schnable P.S."/>
            <person name="Ware D."/>
            <person name="Fulton R.S."/>
            <person name="Stein J.C."/>
            <person name="Wei F."/>
            <person name="Pasternak S."/>
            <person name="Liang C."/>
            <person name="Zhang J."/>
            <person name="Fulton L."/>
            <person name="Graves T.A."/>
            <person name="Minx P."/>
            <person name="Reily A.D."/>
            <person name="Courtney L."/>
            <person name="Kruchowski S.S."/>
            <person name="Tomlinson C."/>
            <person name="Strong C."/>
            <person name="Delehaunty K."/>
            <person name="Fronick C."/>
            <person name="Courtney B."/>
            <person name="Rock S.M."/>
            <person name="Belter E."/>
            <person name="Du F."/>
            <person name="Kim K."/>
            <person name="Abbott R.M."/>
            <person name="Cotton M."/>
            <person name="Levy A."/>
            <person name="Marchetto P."/>
            <person name="Ochoa K."/>
            <person name="Jackson S.M."/>
            <person name="Gillam B."/>
            <person name="Chen W."/>
            <person name="Yan L."/>
            <person name="Higginbotham J."/>
            <person name="Cardenas M."/>
            <person name="Waligorski J."/>
            <person name="Applebaum E."/>
            <person name="Phelps L."/>
            <person name="Falcone J."/>
            <person name="Kanchi K."/>
            <person name="Thane T."/>
            <person name="Scimone A."/>
            <person name="Thane N."/>
            <person name="Henke J."/>
            <person name="Wang T."/>
            <person name="Ruppert J."/>
            <person name="Shah N."/>
            <person name="Rotter K."/>
            <person name="Hodges J."/>
            <person name="Ingenthron E."/>
            <person name="Cordes M."/>
            <person name="Kohlberg S."/>
            <person name="Sgro J."/>
            <person name="Delgado B."/>
            <person name="Mead K."/>
            <person name="Chinwalla A."/>
            <person name="Leonard S."/>
            <person name="Crouse K."/>
            <person name="Collura K."/>
            <person name="Kudrna D."/>
            <person name="Currie J."/>
            <person name="He R."/>
            <person name="Angelova A."/>
            <person name="Rajasekar S."/>
            <person name="Mueller T."/>
            <person name="Lomeli R."/>
            <person name="Scara G."/>
            <person name="Ko A."/>
            <person name="Delaney K."/>
            <person name="Wissotski M."/>
            <person name="Lopez G."/>
            <person name="Campos D."/>
            <person name="Braidotti M."/>
            <person name="Ashley E."/>
            <person name="Golser W."/>
            <person name="Kim H."/>
            <person name="Lee S."/>
            <person name="Lin J."/>
            <person name="Dujmic Z."/>
            <person name="Kim W."/>
            <person name="Talag J."/>
            <person name="Zuccolo A."/>
            <person name="Fan C."/>
            <person name="Sebastian A."/>
            <person name="Kramer M."/>
            <person name="Spiegel L."/>
            <person name="Nascimento L."/>
            <person name="Zutavern T."/>
            <person name="Miller B."/>
            <person name="Ambroise C."/>
            <person name="Muller S."/>
            <person name="Spooner W."/>
            <person name="Narechania A."/>
            <person name="Ren L."/>
            <person name="Wei S."/>
            <person name="Kumari S."/>
            <person name="Faga B."/>
            <person name="Levy M.J."/>
            <person name="McMahan L."/>
            <person name="Van Buren P."/>
            <person name="Vaughn M.W."/>
            <person name="Ying K."/>
            <person name="Yeh C.-T."/>
            <person name="Emrich S.J."/>
            <person name="Jia Y."/>
            <person name="Kalyanaraman A."/>
            <person name="Hsia A.-P."/>
            <person name="Barbazuk W.B."/>
            <person name="Baucom R.S."/>
            <person name="Brutnell T.P."/>
            <person name="Carpita N.C."/>
            <person name="Chaparro C."/>
            <person name="Chia J.-M."/>
            <person name="Deragon J.-M."/>
            <person name="Estill J.C."/>
            <person name="Fu Y."/>
            <person name="Jeddeloh J.A."/>
            <person name="Han Y."/>
            <person name="Lee H."/>
            <person name="Li P."/>
            <person name="Lisch D.R."/>
            <person name="Liu S."/>
            <person name="Liu Z."/>
            <person name="Nagel D.H."/>
            <person name="McCann M.C."/>
            <person name="SanMiguel P."/>
            <person name="Myers A.M."/>
            <person name="Nettleton D."/>
            <person name="Nguyen J."/>
            <person name="Penning B.W."/>
            <person name="Ponnala L."/>
            <person name="Schneider K.L."/>
            <person name="Schwartz D.C."/>
            <person name="Sharma A."/>
            <person name="Soderlund C."/>
            <person name="Springer N.M."/>
            <person name="Sun Q."/>
            <person name="Wang H."/>
            <person name="Waterman M."/>
            <person name="Westerman R."/>
            <person name="Wolfgruber T.K."/>
            <person name="Yang L."/>
            <person name="Yu Y."/>
            <person name="Zhang L."/>
            <person name="Zhou S."/>
            <person name="Zhu Q."/>
            <person name="Bennetzen J.L."/>
            <person name="Dawe R.K."/>
            <person name="Jiang J."/>
            <person name="Jiang N."/>
            <person name="Presting G.G."/>
            <person name="Wessler S.R."/>
            <person name="Aluru S."/>
            <person name="Martienssen R.A."/>
            <person name="Clifton S.W."/>
            <person name="McCombie W.R."/>
            <person name="Wing R.A."/>
            <person name="Wilson R.K."/>
        </authorList>
    </citation>
    <scope>NUCLEOTIDE SEQUENCE [LARGE SCALE GENOMIC DNA]</scope>
    <source>
        <strain evidence="4">cv. B73</strain>
    </source>
</reference>
<reference evidence="3" key="4">
    <citation type="submission" date="2021-05" db="UniProtKB">
        <authorList>
            <consortium name="EnsemblPlants"/>
        </authorList>
    </citation>
    <scope>IDENTIFICATION</scope>
    <source>
        <strain evidence="3">cv. B73</strain>
    </source>
</reference>
<sequence>MATTTTQASLLLQKQLRDLAKHPVDGFSAGLVDDSNVFEWQVTIIGPPDTLYDGGYFNAIMSFPQNYPNSPPSVRFTSEMWHPNDPNGYELASERWTPVHTVESIVLSIISMLSSPNDESPANIEAAKEWREQREDFKKKVRRIVRKSQEMF</sequence>
<dbReference type="ExpressionAtlas" id="A0A1D6G8P1">
    <property type="expression patterns" value="baseline and differential"/>
</dbReference>
<reference evidence="3" key="3">
    <citation type="submission" date="2019-07" db="EMBL/GenBank/DDBJ databases">
        <authorList>
            <person name="Seetharam A."/>
            <person name="Woodhouse M."/>
            <person name="Cannon E."/>
        </authorList>
    </citation>
    <scope>NUCLEOTIDE SEQUENCE [LARGE SCALE GENOMIC DNA]</scope>
    <source>
        <strain evidence="3">cv. B73</strain>
    </source>
</reference>